<accession>A0A2G9UAN2</accession>
<evidence type="ECO:0000259" key="22">
    <source>
        <dbReference type="Pfam" id="PF08393"/>
    </source>
</evidence>
<feature type="non-terminal residue" evidence="26">
    <location>
        <position position="1"/>
    </location>
</feature>
<evidence type="ECO:0000256" key="11">
    <source>
        <dbReference type="ARBA" id="ARBA00022840"/>
    </source>
</evidence>
<dbReference type="GO" id="GO:0005886">
    <property type="term" value="C:plasma membrane"/>
    <property type="evidence" value="ECO:0007669"/>
    <property type="project" value="UniProtKB-SubCell"/>
</dbReference>
<dbReference type="SUPFAM" id="SSF52540">
    <property type="entry name" value="P-loop containing nucleoside triphosphate hydrolases"/>
    <property type="match status" value="2"/>
</dbReference>
<evidence type="ECO:0000313" key="26">
    <source>
        <dbReference type="EMBL" id="PIO67275.1"/>
    </source>
</evidence>
<dbReference type="GO" id="GO:0045505">
    <property type="term" value="F:dynein intermediate chain binding"/>
    <property type="evidence" value="ECO:0007669"/>
    <property type="project" value="InterPro"/>
</dbReference>
<dbReference type="OrthoDB" id="5593012at2759"/>
<dbReference type="GO" id="GO:0005874">
    <property type="term" value="C:microtubule"/>
    <property type="evidence" value="ECO:0007669"/>
    <property type="project" value="UniProtKB-KW"/>
</dbReference>
<evidence type="ECO:0000256" key="14">
    <source>
        <dbReference type="ARBA" id="ARBA00023069"/>
    </source>
</evidence>
<evidence type="ECO:0000256" key="7">
    <source>
        <dbReference type="ARBA" id="ARBA00022490"/>
    </source>
</evidence>
<keyword evidence="6" id="KW-1003">Cell membrane</keyword>
<comment type="subcellular location">
    <subcellularLocation>
        <location evidence="2">Cell membrane</location>
        <topology evidence="2">Peripheral membrane protein</topology>
    </subcellularLocation>
    <subcellularLocation>
        <location evidence="1">Cell projection</location>
        <location evidence="1">Cilium</location>
    </subcellularLocation>
    <subcellularLocation>
        <location evidence="3">Cytoplasm</location>
        <location evidence="3">Cytoskeleton</location>
    </subcellularLocation>
</comment>
<evidence type="ECO:0000256" key="4">
    <source>
        <dbReference type="ARBA" id="ARBA00008887"/>
    </source>
</evidence>
<dbReference type="Gene3D" id="1.20.58.1120">
    <property type="match status" value="1"/>
</dbReference>
<dbReference type="FunFam" id="3.40.50.300:FF:000071">
    <property type="entry name" value="Cytoplasmic dynein heavy chain 1"/>
    <property type="match status" value="1"/>
</dbReference>
<dbReference type="FunFam" id="3.20.180.20:FF:000002">
    <property type="entry name" value="Cytoplasmic dynein heavy chain 1"/>
    <property type="match status" value="1"/>
</dbReference>
<feature type="domain" description="Dynein heavy chain linker" evidence="22">
    <location>
        <begin position="297"/>
        <end position="694"/>
    </location>
</feature>
<dbReference type="Gene3D" id="3.40.50.300">
    <property type="entry name" value="P-loop containing nucleotide triphosphate hydrolases"/>
    <property type="match status" value="2"/>
</dbReference>
<feature type="coiled-coil region" evidence="20">
    <location>
        <begin position="263"/>
        <end position="290"/>
    </location>
</feature>
<evidence type="ECO:0000313" key="27">
    <source>
        <dbReference type="Proteomes" id="UP000230423"/>
    </source>
</evidence>
<dbReference type="InterPro" id="IPR035699">
    <property type="entry name" value="AAA_6"/>
</dbReference>
<keyword evidence="17" id="KW-0206">Cytoskeleton</keyword>
<dbReference type="GO" id="GO:0035721">
    <property type="term" value="P:intraciliary retrograde transport"/>
    <property type="evidence" value="ECO:0007669"/>
    <property type="project" value="TreeGrafter"/>
</dbReference>
<evidence type="ECO:0000256" key="8">
    <source>
        <dbReference type="ARBA" id="ARBA00022701"/>
    </source>
</evidence>
<keyword evidence="13 20" id="KW-0175">Coiled coil</keyword>
<evidence type="ECO:0000256" key="19">
    <source>
        <dbReference type="ARBA" id="ARBA00023902"/>
    </source>
</evidence>
<dbReference type="Proteomes" id="UP000230423">
    <property type="component" value="Unassembled WGS sequence"/>
</dbReference>
<keyword evidence="5" id="KW-0217">Developmental protein</keyword>
<evidence type="ECO:0000256" key="1">
    <source>
        <dbReference type="ARBA" id="ARBA00004138"/>
    </source>
</evidence>
<evidence type="ECO:0000259" key="24">
    <source>
        <dbReference type="Pfam" id="PF21264"/>
    </source>
</evidence>
<evidence type="ECO:0000256" key="6">
    <source>
        <dbReference type="ARBA" id="ARBA00022475"/>
    </source>
</evidence>
<dbReference type="GO" id="GO:0016887">
    <property type="term" value="F:ATP hydrolysis activity"/>
    <property type="evidence" value="ECO:0007669"/>
    <property type="project" value="InterPro"/>
</dbReference>
<keyword evidence="11" id="KW-0067">ATP-binding</keyword>
<evidence type="ECO:0000256" key="5">
    <source>
        <dbReference type="ARBA" id="ARBA00022473"/>
    </source>
</evidence>
<evidence type="ECO:0000259" key="25">
    <source>
        <dbReference type="Pfam" id="PF22597"/>
    </source>
</evidence>
<evidence type="ECO:0000259" key="21">
    <source>
        <dbReference type="Pfam" id="PF07728"/>
    </source>
</evidence>
<dbReference type="Pfam" id="PF12774">
    <property type="entry name" value="AAA_6"/>
    <property type="match status" value="1"/>
</dbReference>
<evidence type="ECO:0000256" key="18">
    <source>
        <dbReference type="ARBA" id="ARBA00023273"/>
    </source>
</evidence>
<dbReference type="FunFam" id="1.20.140.100:FF:000002">
    <property type="entry name" value="Cytoplasmic dynein heavy chain 1"/>
    <property type="match status" value="1"/>
</dbReference>
<feature type="coiled-coil region" evidence="20">
    <location>
        <begin position="1710"/>
        <end position="1747"/>
    </location>
</feature>
<dbReference type="Pfam" id="PF07728">
    <property type="entry name" value="AAA_5"/>
    <property type="match status" value="1"/>
</dbReference>
<feature type="domain" description="Cytoplasmic dynein 2 heavy chain 1 AAA+ ATPase" evidence="24">
    <location>
        <begin position="1266"/>
        <end position="1337"/>
    </location>
</feature>
<dbReference type="InterPro" id="IPR026983">
    <property type="entry name" value="DHC"/>
</dbReference>
<evidence type="ECO:0000256" key="17">
    <source>
        <dbReference type="ARBA" id="ARBA00023212"/>
    </source>
</evidence>
<dbReference type="Gene3D" id="1.10.8.710">
    <property type="match status" value="1"/>
</dbReference>
<dbReference type="EMBL" id="KZ347706">
    <property type="protein sequence ID" value="PIO67275.1"/>
    <property type="molecule type" value="Genomic_DNA"/>
</dbReference>
<dbReference type="Gene3D" id="1.10.287.2610">
    <property type="match status" value="1"/>
</dbReference>
<keyword evidence="14" id="KW-0969">Cilium</keyword>
<dbReference type="Pfam" id="PF12775">
    <property type="entry name" value="AAA_7"/>
    <property type="match status" value="1"/>
</dbReference>
<dbReference type="InterPro" id="IPR054354">
    <property type="entry name" value="DYNC2H1-like_lid"/>
</dbReference>
<dbReference type="GO" id="GO:0051959">
    <property type="term" value="F:dynein light intermediate chain binding"/>
    <property type="evidence" value="ECO:0007669"/>
    <property type="project" value="InterPro"/>
</dbReference>
<dbReference type="PANTHER" id="PTHR10676">
    <property type="entry name" value="DYNEIN HEAVY CHAIN FAMILY PROTEIN"/>
    <property type="match status" value="1"/>
</dbReference>
<evidence type="ECO:0000256" key="2">
    <source>
        <dbReference type="ARBA" id="ARBA00004202"/>
    </source>
</evidence>
<dbReference type="InterPro" id="IPR027417">
    <property type="entry name" value="P-loop_NTPase"/>
</dbReference>
<dbReference type="GO" id="GO:0060294">
    <property type="term" value="P:cilium movement involved in cell motility"/>
    <property type="evidence" value="ECO:0007669"/>
    <property type="project" value="TreeGrafter"/>
</dbReference>
<gene>
    <name evidence="26" type="ORF">TELCIR_10983</name>
</gene>
<name>A0A2G9UAN2_TELCI</name>
<proteinExistence type="inferred from homology"/>
<evidence type="ECO:0000256" key="3">
    <source>
        <dbReference type="ARBA" id="ARBA00004245"/>
    </source>
</evidence>
<keyword evidence="8" id="KW-0493">Microtubule</keyword>
<dbReference type="Gene3D" id="3.20.180.20">
    <property type="entry name" value="Dynein heavy chain, N-terminal domain 2"/>
    <property type="match status" value="1"/>
</dbReference>
<keyword evidence="15" id="KW-0472">Membrane</keyword>
<dbReference type="GO" id="GO:0005524">
    <property type="term" value="F:ATP binding"/>
    <property type="evidence" value="ECO:0007669"/>
    <property type="project" value="UniProtKB-KW"/>
</dbReference>
<feature type="domain" description="Dynein heavy chain hydrolytic ATP-binding dynein motor region" evidence="23">
    <location>
        <begin position="817"/>
        <end position="1004"/>
    </location>
</feature>
<evidence type="ECO:0000256" key="15">
    <source>
        <dbReference type="ARBA" id="ARBA00023136"/>
    </source>
</evidence>
<dbReference type="InterPro" id="IPR049400">
    <property type="entry name" value="DYNC2H1_AAA_dom"/>
</dbReference>
<dbReference type="InterPro" id="IPR043157">
    <property type="entry name" value="Dynein_AAA1S"/>
</dbReference>
<keyword evidence="16" id="KW-0505">Motor protein</keyword>
<evidence type="ECO:0000256" key="13">
    <source>
        <dbReference type="ARBA" id="ARBA00023054"/>
    </source>
</evidence>
<dbReference type="GO" id="GO:0005868">
    <property type="term" value="C:cytoplasmic dynein complex"/>
    <property type="evidence" value="ECO:0007669"/>
    <property type="project" value="TreeGrafter"/>
</dbReference>
<dbReference type="InterPro" id="IPR042228">
    <property type="entry name" value="Dynein_linker_3"/>
</dbReference>
<reference evidence="26 27" key="1">
    <citation type="submission" date="2015-09" db="EMBL/GenBank/DDBJ databases">
        <title>Draft genome of the parasitic nematode Teladorsagia circumcincta isolate WARC Sus (inbred).</title>
        <authorList>
            <person name="Mitreva M."/>
        </authorList>
    </citation>
    <scope>NUCLEOTIDE SEQUENCE [LARGE SCALE GENOMIC DNA]</scope>
    <source>
        <strain evidence="26 27">S</strain>
    </source>
</reference>
<feature type="domain" description="ATPase dynein-related AAA" evidence="21">
    <location>
        <begin position="1119"/>
        <end position="1253"/>
    </location>
</feature>
<comment type="similarity">
    <text evidence="4">Belongs to the dynein heavy chain family.</text>
</comment>
<evidence type="ECO:0000256" key="10">
    <source>
        <dbReference type="ARBA" id="ARBA00022794"/>
    </source>
</evidence>
<evidence type="ECO:0000256" key="9">
    <source>
        <dbReference type="ARBA" id="ARBA00022741"/>
    </source>
</evidence>
<dbReference type="InterPro" id="IPR013602">
    <property type="entry name" value="Dynein_heavy_linker"/>
</dbReference>
<dbReference type="GO" id="GO:0005930">
    <property type="term" value="C:axoneme"/>
    <property type="evidence" value="ECO:0007669"/>
    <property type="project" value="TreeGrafter"/>
</dbReference>
<dbReference type="Pfam" id="PF21264">
    <property type="entry name" value="DYNC2H1_AAA_dom"/>
    <property type="match status" value="1"/>
</dbReference>
<keyword evidence="27" id="KW-1185">Reference proteome</keyword>
<sequence length="1777" mass="202243">RLRNVHTEIVQMVLELVNLDVLKEVNKWKEILTRIRSKISEEELVHGATKASLQPWQLHWNWQLYKALQLQYQWGLESLHTQIPVIHTQLVFVQQKLQLRPPIEEIRAKYYKEMRKLLSIPEKFKGVMEGEQAINVLSSRPQSIDEVAEANARHTEYNRTNKELKASWAVLNEQHTLLRSVAGSGVEQMSSLTDQWEKFELMLDSHQMMIKEQVEVLKSNVDIRVKALNDEAEKLLARWNQFKPKSDALQGDRQAMLKAIEFIKEKRTEYDELNVQREKLEKECDQFDLKKPEFFVLDELGVDIQEFENNWVIYEEFNTELQTLADEEWIVFRSKTYLFDELLQKWMEKLKAAQQTHMGVRLLKEIDTFREFSGCLKFCRGEVLSTDHWLEMFRLLHLPRGTTLEKLRFGDLIAVAPNVIANVDQLKALNAKAQGEVTIREAIQELEMWAAQAEFAFSDYKHSNGSNMKVIRDWKESINSVKDSQALLQSLKNSPFYAQFSDKTNVWETRLSDLDVYLPQMNDIQRKWIYLEPIFGRGALPAEASRFARVDSEFRLILADVVRDPRLISLCSRHSLRKSLEQIIDQLNRCQKALNQFLEEKRSAFPRFYFLGDDDLLEILGQSTNPTVIQSHLKKLFQGIDKVVFGSNNETISAMLSVQGERVSLSRPVRVVPQVEIWLQNLSDEMRSTLRKLSVEAIRDVNVDPARYPAQVLCLAEQVRFCQNCEQMLDGSRDFAKLKAALQEQLKVYTNTKVSDIVLDLKLKALILDLIHHIDVVDQLIASQASSSQCWTWQRQLRFYLVGDAVVARQVNSEFNYTYEYQGNTPKLVHTPLTDKCYLTLTQAMYMGLGGNPYGPAGTGKTESVKALASLFGRQVLVFNCDEGIDVHSMSKKTSIFSRIFIGIVQCGAWGCFDEFNRLDQTVLSAVSMQIQTIQDVIKSKSGTCVLGGKTAAVDPNAAIFITLNPAGKGYGGRQKMPDNLKQLFRPVVMSVPDNDVIAETILEMLSAQQHYDWGLRALKVVLRGCGDLRAAKPEADETETVVQALLLNTLSKLTFADSKRFNVLIDDVFSSVNKEMATFGDLVEPLKQASEEMNIELTSKQLQKVFQLYEQLRQRIGVVVVGPTGSGKSTIWRVLRRAQLLAGVALRTVSFNPKAMNRTKLLGHMDIDTREWSDGILTMAAREVIKDTSVHTWIIFDGDIDPEWIEALNSVLDDNRLLTMPSGERIQFGSNVNFLFETDSLQFASPATVSRMGMIFISEEDMSAKEVVLQWIKSLSEDEHANLPDWIDQHFYRCYEWCISSGLVNGIGKVAAVHNGLSHLRSVVSSQKAESVNLIRREREISQSMLFSKVLSWLAGSNRQPFVVVGPDGCGKEELLKHCFNEDNDSQLAIVHSSAQSGASAILQCLQQHCVQTSSATGRALRPKDKPLLILYLKNINLPAPDKYGTNEMLAFLHQLLTYHGYYDDHLDWIGLENVQGPLGSSARVEAMASVMVRLYEEVRSNFRPADKGHYIFTPRDLTKWTLGTMRHELTDESKVIEVIAFESKRIFKDRLATEEHLVKFEELLAYVIPAAHRGGDLFYVTTGTVVPSHNIVGLPLVPHSKRDYQSLLQKAVNRYGVRTLLHVGLVLDIDGADFELRITANPAIFKQSNVMWQERWSSTTKVQAGVHKLTEAREQVAVMQKKAAKKSKLLAEKQAAADEALKDISKSMTGAEDQKMSMQQLRAATEEENAKIAEKKKHIEEQLKEVEPLLKASSHTFFSHVKVQKFFQTFGMGNK</sequence>
<dbReference type="InterPro" id="IPR011704">
    <property type="entry name" value="ATPase_dyneun-rel_AAA"/>
</dbReference>
<keyword evidence="10" id="KW-0970">Cilium biogenesis/degradation</keyword>
<organism evidence="26 27">
    <name type="scientific">Teladorsagia circumcincta</name>
    <name type="common">Brown stomach worm</name>
    <name type="synonym">Ostertagia circumcincta</name>
    <dbReference type="NCBI Taxonomy" id="45464"/>
    <lineage>
        <taxon>Eukaryota</taxon>
        <taxon>Metazoa</taxon>
        <taxon>Ecdysozoa</taxon>
        <taxon>Nematoda</taxon>
        <taxon>Chromadorea</taxon>
        <taxon>Rhabditida</taxon>
        <taxon>Rhabditina</taxon>
        <taxon>Rhabditomorpha</taxon>
        <taxon>Strongyloidea</taxon>
        <taxon>Trichostrongylidae</taxon>
        <taxon>Teladorsagia</taxon>
    </lineage>
</organism>
<evidence type="ECO:0000256" key="12">
    <source>
        <dbReference type="ARBA" id="ARBA00023017"/>
    </source>
</evidence>
<dbReference type="Pfam" id="PF08393">
    <property type="entry name" value="DHC_N2"/>
    <property type="match status" value="1"/>
</dbReference>
<dbReference type="FunFam" id="3.40.50.300:FF:000706">
    <property type="entry name" value="Cytoplasmic dynein 2 heavy chain 1"/>
    <property type="match status" value="1"/>
</dbReference>
<dbReference type="GO" id="GO:0060271">
    <property type="term" value="P:cilium assembly"/>
    <property type="evidence" value="ECO:0007669"/>
    <property type="project" value="TreeGrafter"/>
</dbReference>
<keyword evidence="18" id="KW-0966">Cell projection</keyword>
<feature type="non-terminal residue" evidence="26">
    <location>
        <position position="1777"/>
    </location>
</feature>
<feature type="domain" description="Dynein 2 heavy chain 1 cytoplasmic ATPase lid" evidence="25">
    <location>
        <begin position="1483"/>
        <end position="1558"/>
    </location>
</feature>
<keyword evidence="9" id="KW-0547">Nucleotide-binding</keyword>
<dbReference type="Pfam" id="PF22597">
    <property type="entry name" value="DYN_lid"/>
    <property type="match status" value="1"/>
</dbReference>
<evidence type="ECO:0000256" key="20">
    <source>
        <dbReference type="SAM" id="Coils"/>
    </source>
</evidence>
<dbReference type="PANTHER" id="PTHR10676:SF352">
    <property type="entry name" value="CYTOPLASMIC DYNEIN 2 HEAVY CHAIN 1"/>
    <property type="match status" value="1"/>
</dbReference>
<evidence type="ECO:0000256" key="16">
    <source>
        <dbReference type="ARBA" id="ARBA00023175"/>
    </source>
</evidence>
<dbReference type="InterPro" id="IPR042222">
    <property type="entry name" value="Dynein_2_N"/>
</dbReference>
<keyword evidence="7" id="KW-0963">Cytoplasm</keyword>
<dbReference type="GO" id="GO:0008569">
    <property type="term" value="F:minus-end-directed microtubule motor activity"/>
    <property type="evidence" value="ECO:0007669"/>
    <property type="project" value="TreeGrafter"/>
</dbReference>
<dbReference type="Gene3D" id="1.20.140.100">
    <property type="entry name" value="Dynein heavy chain, N-terminal domain 2"/>
    <property type="match status" value="1"/>
</dbReference>
<keyword evidence="12" id="KW-0243">Dynein</keyword>
<evidence type="ECO:0000259" key="23">
    <source>
        <dbReference type="Pfam" id="PF12774"/>
    </source>
</evidence>
<protein>
    <recommendedName>
        <fullName evidence="19">Cytoplasmic dynein 2 heavy chain 1</fullName>
    </recommendedName>
</protein>
<dbReference type="GO" id="GO:0097729">
    <property type="term" value="C:9+2 motile cilium"/>
    <property type="evidence" value="ECO:0007669"/>
    <property type="project" value="TreeGrafter"/>
</dbReference>